<keyword evidence="3" id="KW-0687">Ribonucleoprotein</keyword>
<dbReference type="GO" id="GO:0005762">
    <property type="term" value="C:mitochondrial large ribosomal subunit"/>
    <property type="evidence" value="ECO:0007669"/>
    <property type="project" value="TreeGrafter"/>
</dbReference>
<sequence>MVNAALNSRPPRPKLRDLGIRVHEVPPSPFPICKEPLKVLTETHIRHLDPSGTRTRLFAPTNPERVCPGDILLVRQRSGDPFAGVVISIKRAGTDTAVLLRGQLTRVGVEMWFKVYSPNVVGMEVVKRAEKRARRARLTYLRKPEHDKGSVENVVRHYLKQRAALGSASANATLKKTSKR</sequence>
<dbReference type="InterPro" id="IPR001857">
    <property type="entry name" value="Ribosomal_bL19"/>
</dbReference>
<evidence type="ECO:0000313" key="4">
    <source>
        <dbReference type="EMBL" id="KAF1813910.1"/>
    </source>
</evidence>
<comment type="similarity">
    <text evidence="1">Belongs to the bacterial ribosomal protein bL19 family.</text>
</comment>
<evidence type="ECO:0000256" key="3">
    <source>
        <dbReference type="ARBA" id="ARBA00023274"/>
    </source>
</evidence>
<accession>A0A6G1G7P7</accession>
<organism evidence="4">
    <name type="scientific">Eremomyces bilateralis CBS 781.70</name>
    <dbReference type="NCBI Taxonomy" id="1392243"/>
    <lineage>
        <taxon>Eukaryota</taxon>
        <taxon>Fungi</taxon>
        <taxon>Dikarya</taxon>
        <taxon>Ascomycota</taxon>
        <taxon>Pezizomycotina</taxon>
        <taxon>Dothideomycetes</taxon>
        <taxon>Dothideomycetes incertae sedis</taxon>
        <taxon>Eremomycetales</taxon>
        <taxon>Eremomycetaceae</taxon>
        <taxon>Eremomyces</taxon>
    </lineage>
</organism>
<dbReference type="Proteomes" id="UP000504638">
    <property type="component" value="Unplaced"/>
</dbReference>
<evidence type="ECO:0000313" key="6">
    <source>
        <dbReference type="RefSeq" id="XP_033535541.1"/>
    </source>
</evidence>
<dbReference type="AlphaFoldDB" id="A0A6G1G7P7"/>
<dbReference type="Pfam" id="PF01245">
    <property type="entry name" value="Ribosomal_L19"/>
    <property type="match status" value="1"/>
</dbReference>
<dbReference type="PANTHER" id="PTHR15680:SF9">
    <property type="entry name" value="LARGE RIBOSOMAL SUBUNIT PROTEIN BL19M"/>
    <property type="match status" value="1"/>
</dbReference>
<evidence type="ECO:0008006" key="7">
    <source>
        <dbReference type="Google" id="ProtNLM"/>
    </source>
</evidence>
<proteinExistence type="inferred from homology"/>
<reference evidence="6" key="2">
    <citation type="submission" date="2020-04" db="EMBL/GenBank/DDBJ databases">
        <authorList>
            <consortium name="NCBI Genome Project"/>
        </authorList>
    </citation>
    <scope>NUCLEOTIDE SEQUENCE</scope>
    <source>
        <strain evidence="6">CBS 781.70</strain>
    </source>
</reference>
<dbReference type="GO" id="GO:0006412">
    <property type="term" value="P:translation"/>
    <property type="evidence" value="ECO:0007669"/>
    <property type="project" value="InterPro"/>
</dbReference>
<dbReference type="GO" id="GO:0003735">
    <property type="term" value="F:structural constituent of ribosome"/>
    <property type="evidence" value="ECO:0007669"/>
    <property type="project" value="InterPro"/>
</dbReference>
<reference evidence="4 6" key="1">
    <citation type="submission" date="2020-01" db="EMBL/GenBank/DDBJ databases">
        <authorList>
            <consortium name="DOE Joint Genome Institute"/>
            <person name="Haridas S."/>
            <person name="Albert R."/>
            <person name="Binder M."/>
            <person name="Bloem J."/>
            <person name="Labutti K."/>
            <person name="Salamov A."/>
            <person name="Andreopoulos B."/>
            <person name="Baker S.E."/>
            <person name="Barry K."/>
            <person name="Bills G."/>
            <person name="Bluhm B.H."/>
            <person name="Cannon C."/>
            <person name="Castanera R."/>
            <person name="Culley D.E."/>
            <person name="Daum C."/>
            <person name="Ezra D."/>
            <person name="Gonzalez J.B."/>
            <person name="Henrissat B."/>
            <person name="Kuo A."/>
            <person name="Liang C."/>
            <person name="Lipzen A."/>
            <person name="Lutzoni F."/>
            <person name="Magnuson J."/>
            <person name="Mondo S."/>
            <person name="Nolan M."/>
            <person name="Ohm R."/>
            <person name="Pangilinan J."/>
            <person name="Park H.-J."/>
            <person name="Ramirez L."/>
            <person name="Alfaro M."/>
            <person name="Sun H."/>
            <person name="Tritt A."/>
            <person name="Yoshinaga Y."/>
            <person name="Zwiers L.-H."/>
            <person name="Turgeon B.G."/>
            <person name="Goodwin S.B."/>
            <person name="Spatafora J.W."/>
            <person name="Crous P.W."/>
            <person name="Grigoriev I.V."/>
        </authorList>
    </citation>
    <scope>NUCLEOTIDE SEQUENCE</scope>
    <source>
        <strain evidence="4 6">CBS 781.70</strain>
    </source>
</reference>
<name>A0A6G1G7P7_9PEZI</name>
<evidence type="ECO:0000256" key="1">
    <source>
        <dbReference type="ARBA" id="ARBA00005781"/>
    </source>
</evidence>
<keyword evidence="2" id="KW-0689">Ribosomal protein</keyword>
<gene>
    <name evidence="4 6" type="ORF">P152DRAFT_457287</name>
</gene>
<dbReference type="FunFam" id="2.30.30.790:FF:000007">
    <property type="entry name" value="Mitochondrial ribosomal protein, putative"/>
    <property type="match status" value="1"/>
</dbReference>
<dbReference type="RefSeq" id="XP_033535541.1">
    <property type="nucleotide sequence ID" value="XM_033679198.1"/>
</dbReference>
<reference evidence="6" key="3">
    <citation type="submission" date="2025-04" db="UniProtKB">
        <authorList>
            <consortium name="RefSeq"/>
        </authorList>
    </citation>
    <scope>IDENTIFICATION</scope>
    <source>
        <strain evidence="6">CBS 781.70</strain>
    </source>
</reference>
<keyword evidence="5" id="KW-1185">Reference proteome</keyword>
<dbReference type="InterPro" id="IPR038657">
    <property type="entry name" value="Ribosomal_bL19_sf"/>
</dbReference>
<dbReference type="Gene3D" id="2.30.30.790">
    <property type="match status" value="1"/>
</dbReference>
<dbReference type="SUPFAM" id="SSF50104">
    <property type="entry name" value="Translation proteins SH3-like domain"/>
    <property type="match status" value="1"/>
</dbReference>
<evidence type="ECO:0000313" key="5">
    <source>
        <dbReference type="Proteomes" id="UP000504638"/>
    </source>
</evidence>
<dbReference type="OrthoDB" id="432645at2759"/>
<dbReference type="GeneID" id="54419768"/>
<dbReference type="PANTHER" id="PTHR15680">
    <property type="entry name" value="RIBOSOMAL PROTEIN L19"/>
    <property type="match status" value="1"/>
</dbReference>
<protein>
    <recommendedName>
        <fullName evidence="7">Mitochondrial ribosomal protein-like protein</fullName>
    </recommendedName>
</protein>
<evidence type="ECO:0000256" key="2">
    <source>
        <dbReference type="ARBA" id="ARBA00022980"/>
    </source>
</evidence>
<dbReference type="InterPro" id="IPR008991">
    <property type="entry name" value="Translation_prot_SH3-like_sf"/>
</dbReference>
<dbReference type="EMBL" id="ML975154">
    <property type="protein sequence ID" value="KAF1813910.1"/>
    <property type="molecule type" value="Genomic_DNA"/>
</dbReference>